<gene>
    <name evidence="1" type="ORF">MU0102_003426</name>
</gene>
<dbReference type="Proteomes" id="UP001190464">
    <property type="component" value="Chromosome"/>
</dbReference>
<name>A0ABM9M1D9_9MYCO</name>
<proteinExistence type="predicted"/>
<sequence length="389" mass="40183">MSVGHRAVIEAGPATIRRLCCGGAESADAAAALEWIDEPVGLVDGQPVAVPKLLREVLNCALPGESVELIHPSWWPVRRVQLLAAAAQELAGEVVTRSRATVLGGASHAAVVVEIAAGLVAVTGVGSADVVAEPRIGSPDEVADAVGRRIRAVVRGHPGAVVIDAPAGIGGAAALSALIEERLWPEVRATVVDRLPPIRRTGNAPVAEPAPAARRRRLAPAALVGAVVALGLLARHDARSDTENPVTYLVEGHVAVQIPNGWSTRRVADGPGSARVEAMSPDDPQLVLHVTQAPAAGDTLAAIAEPLQRALQRADAETPGVFVGFDPAGTSAGRPAVTYREVRDGHHVDWAVMVDRAVRIGIGCQSGLVGEKALRPVCEQAVRSAHAVS</sequence>
<reference evidence="1 2" key="1">
    <citation type="submission" date="2023-08" db="EMBL/GenBank/DDBJ databases">
        <authorList>
            <person name="Folkvardsen B D."/>
            <person name="Norman A."/>
        </authorList>
    </citation>
    <scope>NUCLEOTIDE SEQUENCE [LARGE SCALE GENOMIC DNA]</scope>
    <source>
        <strain evidence="1 2">Mu0102</strain>
    </source>
</reference>
<dbReference type="NCBIfam" id="TIGR03931">
    <property type="entry name" value="T7SS_Rv3446c"/>
    <property type="match status" value="1"/>
</dbReference>
<dbReference type="InterPro" id="IPR023840">
    <property type="entry name" value="T7SS_Rv3446c"/>
</dbReference>
<evidence type="ECO:0000313" key="2">
    <source>
        <dbReference type="Proteomes" id="UP001190464"/>
    </source>
</evidence>
<dbReference type="EMBL" id="OY726398">
    <property type="protein sequence ID" value="CAJ1508499.1"/>
    <property type="molecule type" value="Genomic_DNA"/>
</dbReference>
<organism evidence="1 2">
    <name type="scientific">[Mycobacterium] holstebronense</name>
    <dbReference type="NCBI Taxonomy" id="3064288"/>
    <lineage>
        <taxon>Bacteria</taxon>
        <taxon>Bacillati</taxon>
        <taxon>Actinomycetota</taxon>
        <taxon>Actinomycetes</taxon>
        <taxon>Mycobacteriales</taxon>
        <taxon>Mycobacteriaceae</taxon>
        <taxon>Mycolicibacterium</taxon>
    </lineage>
</organism>
<keyword evidence="2" id="KW-1185">Reference proteome</keyword>
<evidence type="ECO:0000313" key="1">
    <source>
        <dbReference type="EMBL" id="CAJ1508499.1"/>
    </source>
</evidence>
<dbReference type="RefSeq" id="WP_308484206.1">
    <property type="nucleotide sequence ID" value="NZ_OY726398.1"/>
</dbReference>
<accession>A0ABM9M1D9</accession>
<protein>
    <submittedName>
        <fullName evidence="1">Type VII secretion-associated protein</fullName>
    </submittedName>
</protein>